<name>A0A5R9GA42_9BACL</name>
<dbReference type="PANTHER" id="PTHR43227">
    <property type="entry name" value="BLL4140 PROTEIN"/>
    <property type="match status" value="1"/>
</dbReference>
<protein>
    <submittedName>
        <fullName evidence="9">Sugar ABC transporter permease</fullName>
    </submittedName>
</protein>
<dbReference type="InterPro" id="IPR000515">
    <property type="entry name" value="MetI-like"/>
</dbReference>
<dbReference type="SUPFAM" id="SSF161098">
    <property type="entry name" value="MetI-like"/>
    <property type="match status" value="1"/>
</dbReference>
<evidence type="ECO:0000256" key="1">
    <source>
        <dbReference type="ARBA" id="ARBA00004651"/>
    </source>
</evidence>
<feature type="transmembrane region" description="Helical" evidence="7">
    <location>
        <begin position="278"/>
        <end position="296"/>
    </location>
</feature>
<evidence type="ECO:0000256" key="4">
    <source>
        <dbReference type="ARBA" id="ARBA00022692"/>
    </source>
</evidence>
<dbReference type="Pfam" id="PF00528">
    <property type="entry name" value="BPD_transp_1"/>
    <property type="match status" value="1"/>
</dbReference>
<feature type="transmembrane region" description="Helical" evidence="7">
    <location>
        <begin position="79"/>
        <end position="103"/>
    </location>
</feature>
<comment type="caution">
    <text evidence="9">The sequence shown here is derived from an EMBL/GenBank/DDBJ whole genome shotgun (WGS) entry which is preliminary data.</text>
</comment>
<feature type="domain" description="ABC transmembrane type-1" evidence="8">
    <location>
        <begin position="75"/>
        <end position="292"/>
    </location>
</feature>
<comment type="subcellular location">
    <subcellularLocation>
        <location evidence="1 7">Cell membrane</location>
        <topology evidence="1 7">Multi-pass membrane protein</topology>
    </subcellularLocation>
</comment>
<dbReference type="GO" id="GO:0055085">
    <property type="term" value="P:transmembrane transport"/>
    <property type="evidence" value="ECO:0007669"/>
    <property type="project" value="InterPro"/>
</dbReference>
<accession>A0A5R9GA42</accession>
<dbReference type="GO" id="GO:0005886">
    <property type="term" value="C:plasma membrane"/>
    <property type="evidence" value="ECO:0007669"/>
    <property type="project" value="UniProtKB-SubCell"/>
</dbReference>
<evidence type="ECO:0000256" key="7">
    <source>
        <dbReference type="RuleBase" id="RU363032"/>
    </source>
</evidence>
<feature type="transmembrane region" description="Helical" evidence="7">
    <location>
        <begin position="209"/>
        <end position="229"/>
    </location>
</feature>
<reference evidence="9 10" key="1">
    <citation type="submission" date="2019-05" db="EMBL/GenBank/DDBJ databases">
        <authorList>
            <person name="Narsing Rao M.P."/>
            <person name="Li W.J."/>
        </authorList>
    </citation>
    <scope>NUCLEOTIDE SEQUENCE [LARGE SCALE GENOMIC DNA]</scope>
    <source>
        <strain evidence="9 10">SYSU_K30003</strain>
    </source>
</reference>
<evidence type="ECO:0000256" key="3">
    <source>
        <dbReference type="ARBA" id="ARBA00022475"/>
    </source>
</evidence>
<dbReference type="CDD" id="cd06261">
    <property type="entry name" value="TM_PBP2"/>
    <property type="match status" value="1"/>
</dbReference>
<keyword evidence="10" id="KW-1185">Reference proteome</keyword>
<dbReference type="InterPro" id="IPR035906">
    <property type="entry name" value="MetI-like_sf"/>
</dbReference>
<dbReference type="InterPro" id="IPR050809">
    <property type="entry name" value="UgpAE/MalFG_permease"/>
</dbReference>
<evidence type="ECO:0000256" key="5">
    <source>
        <dbReference type="ARBA" id="ARBA00022989"/>
    </source>
</evidence>
<evidence type="ECO:0000256" key="2">
    <source>
        <dbReference type="ARBA" id="ARBA00022448"/>
    </source>
</evidence>
<evidence type="ECO:0000313" key="10">
    <source>
        <dbReference type="Proteomes" id="UP000309676"/>
    </source>
</evidence>
<feature type="transmembrane region" description="Helical" evidence="7">
    <location>
        <begin position="162"/>
        <end position="188"/>
    </location>
</feature>
<dbReference type="AlphaFoldDB" id="A0A5R9GA42"/>
<keyword evidence="2 7" id="KW-0813">Transport</keyword>
<keyword evidence="5 7" id="KW-1133">Transmembrane helix</keyword>
<organism evidence="9 10">
    <name type="scientific">Paenibacillus antri</name>
    <dbReference type="NCBI Taxonomy" id="2582848"/>
    <lineage>
        <taxon>Bacteria</taxon>
        <taxon>Bacillati</taxon>
        <taxon>Bacillota</taxon>
        <taxon>Bacilli</taxon>
        <taxon>Bacillales</taxon>
        <taxon>Paenibacillaceae</taxon>
        <taxon>Paenibacillus</taxon>
    </lineage>
</organism>
<gene>
    <name evidence="9" type="ORF">FE782_18045</name>
</gene>
<feature type="transmembrane region" description="Helical" evidence="7">
    <location>
        <begin position="115"/>
        <end position="135"/>
    </location>
</feature>
<dbReference type="EMBL" id="VCIW01000012">
    <property type="protein sequence ID" value="TLS50950.1"/>
    <property type="molecule type" value="Genomic_DNA"/>
</dbReference>
<feature type="transmembrane region" description="Helical" evidence="7">
    <location>
        <begin position="15"/>
        <end position="42"/>
    </location>
</feature>
<keyword evidence="3" id="KW-1003">Cell membrane</keyword>
<evidence type="ECO:0000313" key="9">
    <source>
        <dbReference type="EMBL" id="TLS50950.1"/>
    </source>
</evidence>
<keyword evidence="6 7" id="KW-0472">Membrane</keyword>
<comment type="similarity">
    <text evidence="7">Belongs to the binding-protein-dependent transport system permease family.</text>
</comment>
<dbReference type="PANTHER" id="PTHR43227:SF11">
    <property type="entry name" value="BLL4140 PROTEIN"/>
    <property type="match status" value="1"/>
</dbReference>
<proteinExistence type="inferred from homology"/>
<keyword evidence="4 7" id="KW-0812">Transmembrane</keyword>
<evidence type="ECO:0000259" key="8">
    <source>
        <dbReference type="PROSITE" id="PS50928"/>
    </source>
</evidence>
<evidence type="ECO:0000256" key="6">
    <source>
        <dbReference type="ARBA" id="ARBA00023136"/>
    </source>
</evidence>
<dbReference type="OrthoDB" id="9785836at2"/>
<dbReference type="Gene3D" id="1.10.3720.10">
    <property type="entry name" value="MetI-like"/>
    <property type="match status" value="1"/>
</dbReference>
<dbReference type="Proteomes" id="UP000309676">
    <property type="component" value="Unassembled WGS sequence"/>
</dbReference>
<dbReference type="PROSITE" id="PS50928">
    <property type="entry name" value="ABC_TM1"/>
    <property type="match status" value="1"/>
</dbReference>
<sequence>MDDLKALYEFRKYKVLYAMFLPIVIYFLIFAYLPMTGIVLAFKEYNYQGGIWGSPWAGWSNFEYFFKSGKAWIVTKNTVAYNVVFLALYTFFSIAVAIFIAEMRGKWFKKTAQSFMLLPYFISWVIVGAFVYNLFNYEFGVVNSVIEWFGGDPVDIYGTPSYWYFLLPFFYLWKWVGFGSILYLAAIMGIDQECYEAAIMDGATIFQKIYYITLPLLMPTMVILVLLALGRVMRGEFEMFYQLIGNNAMLLDSTDIVDTLVFRSLVGMPDFGLASSAGFYQSVLCFVIILAANGAVKLYNKDYSLF</sequence>